<dbReference type="PANTHER" id="PTHR33928:SF2">
    <property type="entry name" value="PECTATE LYASE SUPERFAMILY PROTEIN DOMAIN-CONTAINING PROTEIN-RELATED"/>
    <property type="match status" value="1"/>
</dbReference>
<evidence type="ECO:0000313" key="2">
    <source>
        <dbReference type="EMBL" id="WFD34512.1"/>
    </source>
</evidence>
<dbReference type="Proteomes" id="UP001219933">
    <property type="component" value="Chromosome 2"/>
</dbReference>
<gene>
    <name evidence="2" type="ORF">MCUN1_001353</name>
</gene>
<dbReference type="Gene3D" id="2.160.20.10">
    <property type="entry name" value="Single-stranded right-handed beta-helix, Pectin lyase-like"/>
    <property type="match status" value="2"/>
</dbReference>
<reference evidence="2" key="1">
    <citation type="submission" date="2023-03" db="EMBL/GenBank/DDBJ databases">
        <title>Mating type loci evolution in Malassezia.</title>
        <authorList>
            <person name="Coelho M.A."/>
        </authorList>
    </citation>
    <scope>NUCLEOTIDE SEQUENCE</scope>
    <source>
        <strain evidence="2">CBS 11721</strain>
    </source>
</reference>
<dbReference type="InterPro" id="IPR011050">
    <property type="entry name" value="Pectin_lyase_fold/virulence"/>
</dbReference>
<dbReference type="EMBL" id="CP119878">
    <property type="protein sequence ID" value="WFD34512.1"/>
    <property type="molecule type" value="Genomic_DNA"/>
</dbReference>
<feature type="domain" description="Rhamnogalacturonase A/B/Epimerase-like pectate lyase" evidence="1">
    <location>
        <begin position="2"/>
        <end position="123"/>
    </location>
</feature>
<dbReference type="GO" id="GO:0004650">
    <property type="term" value="F:polygalacturonase activity"/>
    <property type="evidence" value="ECO:0007669"/>
    <property type="project" value="InterPro"/>
</dbReference>
<dbReference type="InterPro" id="IPR024535">
    <property type="entry name" value="RHGA/B-epi-like_pectate_lyase"/>
</dbReference>
<name>A0AAF0J5H4_9BASI</name>
<keyword evidence="3" id="KW-1185">Reference proteome</keyword>
<feature type="domain" description="Rhamnogalacturonase A/B/Epimerase-like pectate lyase" evidence="1">
    <location>
        <begin position="230"/>
        <end position="285"/>
    </location>
</feature>
<accession>A0AAF0J5H4</accession>
<dbReference type="AlphaFoldDB" id="A0AAF0J5H4"/>
<organism evidence="2 3">
    <name type="scientific">Malassezia cuniculi</name>
    <dbReference type="NCBI Taxonomy" id="948313"/>
    <lineage>
        <taxon>Eukaryota</taxon>
        <taxon>Fungi</taxon>
        <taxon>Dikarya</taxon>
        <taxon>Basidiomycota</taxon>
        <taxon>Ustilaginomycotina</taxon>
        <taxon>Malasseziomycetes</taxon>
        <taxon>Malasseziales</taxon>
        <taxon>Malasseziaceae</taxon>
        <taxon>Malassezia</taxon>
    </lineage>
</organism>
<dbReference type="PANTHER" id="PTHR33928">
    <property type="entry name" value="POLYGALACTURONASE QRT3"/>
    <property type="match status" value="1"/>
</dbReference>
<protein>
    <recommendedName>
        <fullName evidence="1">Rhamnogalacturonase A/B/Epimerase-like pectate lyase domain-containing protein</fullName>
    </recommendedName>
</protein>
<dbReference type="InterPro" id="IPR039279">
    <property type="entry name" value="QRT3-like"/>
</dbReference>
<dbReference type="CDD" id="cd23668">
    <property type="entry name" value="GH55_beta13glucanase-like"/>
    <property type="match status" value="1"/>
</dbReference>
<dbReference type="Pfam" id="PF12708">
    <property type="entry name" value="Pect-lyase_RHGA_epim"/>
    <property type="match status" value="2"/>
</dbReference>
<dbReference type="InterPro" id="IPR012334">
    <property type="entry name" value="Pectin_lyas_fold"/>
</dbReference>
<proteinExistence type="predicted"/>
<evidence type="ECO:0000259" key="1">
    <source>
        <dbReference type="Pfam" id="PF12708"/>
    </source>
</evidence>
<evidence type="ECO:0000313" key="3">
    <source>
        <dbReference type="Proteomes" id="UP001219933"/>
    </source>
</evidence>
<dbReference type="SUPFAM" id="SSF51126">
    <property type="entry name" value="Pectin lyase-like"/>
    <property type="match status" value="2"/>
</dbReference>
<sequence>MYTPQNNFFRGVQNFVIDLRLMPAEYGTGIHHQVSQATILHNVSFEMIPGPASGQQGIFMENASGGFMSDLRFRGGKFGAWLGNQQFTLRNASFIDCGTAIYQHWGWTWTYFDVRIMNCGTGIAFSPFPDDGQGVGSAAIVDWTVCDTEVAVHYSEPGGRIVVDNLATHNVRTICTGYDKLPSQPWTIVRGCVKQLPVCERPQCLVDSHGRWFGQEKPQPPLELSDVIVVTDYGARGDGVTDDTAALQSVLYHADGRVVYFPHGVYMVSDTLHIPVNTRIFGQALSQIMGYGQRFNDAGRPTAVVRVGNVGDVGSMLICDMLFSTLAPAAGAIVVEWNVHEAHQGSVAMFDSHVRIGGAAGTNLEHPNCPKNAPLESLPRASFLNLHITQGASGYFQNVWVWTADHDLDYGERAQINVLSARGILIESQGPVWMYGTASEHQLLYQYALVGARNILLGAIQTESPYFQGHGFAPASIERGHPQYRDPRLYSPSVLEDRAHGLYIVDSSQVFVIGAGLYSFFDNYSQATLGDHACQRRLAPRS</sequence>